<protein>
    <submittedName>
        <fullName evidence="2">Autotransporter domain-containing protein</fullName>
    </submittedName>
</protein>
<dbReference type="SUPFAM" id="SSF103515">
    <property type="entry name" value="Autotransporter"/>
    <property type="match status" value="1"/>
</dbReference>
<dbReference type="SMART" id="SM00869">
    <property type="entry name" value="Autotransporter"/>
    <property type="match status" value="1"/>
</dbReference>
<evidence type="ECO:0000313" key="2">
    <source>
        <dbReference type="EMBL" id="PSW19788.1"/>
    </source>
</evidence>
<dbReference type="RefSeq" id="WP_081878849.1">
    <property type="nucleotide sequence ID" value="NZ_JGVO01000092.1"/>
</dbReference>
<accession>A0A2T3NU83</accession>
<sequence length="443" mass="47909">MIKLRKSYSSGFLIVLPMMYIPTIEANDLCSGKIFSECSTLFTLQPRTTVGETFKSLNNIRDSGQASPELLQTLEDIDDLSPEDQVDAYLAIASDESGQLSDNVTKLNKSNSAAVSARIGAVRGLATGETSSVAMMNRDGSLINEYVIHQGGSAGDDDFTRFGVYGRFDYDNGDVDATLNQAGYDFDGYGITVGGDYTFNKSYLVGLSLGFPFYENDFDTENTKTDIDGVIVTGYFSYFVDAWYIDGVISYSALELDMQRGINIAGDTTIVKADNVGSDITSVSVGGGYLFNYNLWALNAEGMLQYTTSTTDGYKEEVVKGNDDLALTVDKVDDLSSTQLIVGGTASYPFSSTVGVIQPYFRGYMHYEFEDDSNTIVTRIAGDTGSTILPVLTDEPDSFYGTAHIGVSGIFMNNLRGYGEVGTLLGLDNTSAYSISVGVNLDF</sequence>
<dbReference type="InterPro" id="IPR036709">
    <property type="entry name" value="Autotransporte_beta_dom_sf"/>
</dbReference>
<dbReference type="OrthoDB" id="5699539at2"/>
<dbReference type="Proteomes" id="UP000241771">
    <property type="component" value="Unassembled WGS sequence"/>
</dbReference>
<name>A0A2T3NU83_9GAMM</name>
<evidence type="ECO:0000259" key="1">
    <source>
        <dbReference type="PROSITE" id="PS51208"/>
    </source>
</evidence>
<evidence type="ECO:0000313" key="3">
    <source>
        <dbReference type="Proteomes" id="UP000241771"/>
    </source>
</evidence>
<dbReference type="NCBIfam" id="TIGR01414">
    <property type="entry name" value="autotrans_barl"/>
    <property type="match status" value="1"/>
</dbReference>
<dbReference type="InterPro" id="IPR006315">
    <property type="entry name" value="OM_autotransptr_brl_dom"/>
</dbReference>
<reference evidence="2 3" key="1">
    <citation type="submission" date="2018-01" db="EMBL/GenBank/DDBJ databases">
        <title>Whole genome sequencing of Histamine producing bacteria.</title>
        <authorList>
            <person name="Butler K."/>
        </authorList>
    </citation>
    <scope>NUCLEOTIDE SEQUENCE [LARGE SCALE GENOMIC DNA]</scope>
    <source>
        <strain evidence="2 3">DSM 100436</strain>
    </source>
</reference>
<dbReference type="AlphaFoldDB" id="A0A2T3NU83"/>
<dbReference type="EMBL" id="PYMA01000005">
    <property type="protein sequence ID" value="PSW19788.1"/>
    <property type="molecule type" value="Genomic_DNA"/>
</dbReference>
<dbReference type="Gene3D" id="2.40.128.130">
    <property type="entry name" value="Autotransporter beta-domain"/>
    <property type="match status" value="1"/>
</dbReference>
<organism evidence="2 3">
    <name type="scientific">Photobacterium sanctipauli</name>
    <dbReference type="NCBI Taxonomy" id="1342794"/>
    <lineage>
        <taxon>Bacteria</taxon>
        <taxon>Pseudomonadati</taxon>
        <taxon>Pseudomonadota</taxon>
        <taxon>Gammaproteobacteria</taxon>
        <taxon>Vibrionales</taxon>
        <taxon>Vibrionaceae</taxon>
        <taxon>Photobacterium</taxon>
    </lineage>
</organism>
<dbReference type="InterPro" id="IPR005546">
    <property type="entry name" value="Autotransporte_beta"/>
</dbReference>
<proteinExistence type="predicted"/>
<feature type="domain" description="Autotransporter" evidence="1">
    <location>
        <begin position="157"/>
        <end position="443"/>
    </location>
</feature>
<dbReference type="PROSITE" id="PS51208">
    <property type="entry name" value="AUTOTRANSPORTER"/>
    <property type="match status" value="1"/>
</dbReference>
<comment type="caution">
    <text evidence="2">The sequence shown here is derived from an EMBL/GenBank/DDBJ whole genome shotgun (WGS) entry which is preliminary data.</text>
</comment>
<dbReference type="GO" id="GO:0019867">
    <property type="term" value="C:outer membrane"/>
    <property type="evidence" value="ECO:0007669"/>
    <property type="project" value="InterPro"/>
</dbReference>
<gene>
    <name evidence="2" type="ORF">C9I98_09985</name>
</gene>
<keyword evidence="3" id="KW-1185">Reference proteome</keyword>
<dbReference type="Pfam" id="PF03797">
    <property type="entry name" value="Autotransporter"/>
    <property type="match status" value="1"/>
</dbReference>